<dbReference type="Pfam" id="PF10784">
    <property type="entry name" value="Plasmid_stab_B"/>
    <property type="match status" value="2"/>
</dbReference>
<dbReference type="EMBL" id="PYHO01000040">
    <property type="protein sequence ID" value="PSR44225.1"/>
    <property type="molecule type" value="Genomic_DNA"/>
</dbReference>
<dbReference type="Gene3D" id="6.10.290.20">
    <property type="match status" value="2"/>
</dbReference>
<feature type="region of interest" description="Disordered" evidence="1">
    <location>
        <begin position="190"/>
        <end position="216"/>
    </location>
</feature>
<evidence type="ECO:0000313" key="2">
    <source>
        <dbReference type="EMBL" id="PSR44225.1"/>
    </source>
</evidence>
<comment type="caution">
    <text evidence="2">The sequence shown here is derived from an EMBL/GenBank/DDBJ whole genome shotgun (WGS) entry which is preliminary data.</text>
</comment>
<reference evidence="2 3" key="1">
    <citation type="submission" date="2018-03" db="EMBL/GenBank/DDBJ databases">
        <title>First report of an OXA-48+CTX-M-M-producing Kluyvera ascorbata clone recovered from patients admitted in a University Hospital in Madrid, Spain.</title>
        <authorList>
            <person name="Hernandez-Garcia M."/>
            <person name="Leon-Sampedro R."/>
            <person name="Perez-Viso B."/>
            <person name="Morosini M.I."/>
            <person name="Lopez-Fresnena N."/>
            <person name="Coque T.M."/>
            <person name="Bonten M."/>
            <person name="Malhotra-Kumar S."/>
            <person name="Ruiz-Garbajosa P."/>
            <person name="Canton R."/>
        </authorList>
    </citation>
    <scope>NUCLEOTIDE SEQUENCE [LARGE SCALE GENOMIC DNA]</scope>
    <source>
        <strain evidence="2 3">KA2</strain>
    </source>
</reference>
<dbReference type="Proteomes" id="UP000240892">
    <property type="component" value="Unassembled WGS sequence"/>
</dbReference>
<protein>
    <submittedName>
        <fullName evidence="2">ABC transporter</fullName>
    </submittedName>
</protein>
<name>A0A2T2XVC0_9ENTR</name>
<organism evidence="2 3">
    <name type="scientific">Kluyvera genomosp. 2</name>
    <dbReference type="NCBI Taxonomy" id="2774054"/>
    <lineage>
        <taxon>Bacteria</taxon>
        <taxon>Pseudomonadati</taxon>
        <taxon>Pseudomonadota</taxon>
        <taxon>Gammaproteobacteria</taxon>
        <taxon>Enterobacterales</taxon>
        <taxon>Enterobacteriaceae</taxon>
        <taxon>Kluyvera</taxon>
    </lineage>
</organism>
<proteinExistence type="predicted"/>
<evidence type="ECO:0000256" key="1">
    <source>
        <dbReference type="SAM" id="MobiDB-lite"/>
    </source>
</evidence>
<dbReference type="AlphaFoldDB" id="A0A2T2XVC0"/>
<accession>A0A2T2XVC0</accession>
<keyword evidence="3" id="KW-1185">Reference proteome</keyword>
<dbReference type="InterPro" id="IPR019720">
    <property type="entry name" value="Plasmid_stability_protein_StbB"/>
</dbReference>
<feature type="compositionally biased region" description="Polar residues" evidence="1">
    <location>
        <begin position="194"/>
        <end position="209"/>
    </location>
</feature>
<sequence>MPAGNFSIYLYHDDPTDMRAQATIERTSQPLRGEFLRAAAISGAIMYRIDMRLPSVLTSLFAGQMQVGLFAGLLALLSGEGELLKTTDQETYPWVPDKLSRSSERRRFSLKINDDVNAGLLMSILGEVSTRRRNSLLRELVIAGCAIHDLDARFVKLLSSMPEPPVSIQELQLLTDKMLGLSTLKDIPAVANGGKSSEQKPASGGNTVKENMKKIF</sequence>
<dbReference type="RefSeq" id="WP_106930923.1">
    <property type="nucleotide sequence ID" value="NZ_CABMMU010000040.1"/>
</dbReference>
<dbReference type="InterPro" id="IPR038307">
    <property type="entry name" value="StbB_sf"/>
</dbReference>
<evidence type="ECO:0000313" key="3">
    <source>
        <dbReference type="Proteomes" id="UP000240892"/>
    </source>
</evidence>
<gene>
    <name evidence="2" type="ORF">C8256_24325</name>
</gene>